<organism evidence="1 2">
    <name type="scientific">Paraburkholderia hospita</name>
    <dbReference type="NCBI Taxonomy" id="169430"/>
    <lineage>
        <taxon>Bacteria</taxon>
        <taxon>Pseudomonadati</taxon>
        <taxon>Pseudomonadota</taxon>
        <taxon>Betaproteobacteria</taxon>
        <taxon>Burkholderiales</taxon>
        <taxon>Burkholderiaceae</taxon>
        <taxon>Paraburkholderia</taxon>
    </lineage>
</organism>
<proteinExistence type="predicted"/>
<protein>
    <submittedName>
        <fullName evidence="1">Uncharacterized protein</fullName>
    </submittedName>
</protein>
<gene>
    <name evidence="1" type="ORF">C2L64_44495</name>
</gene>
<evidence type="ECO:0000313" key="2">
    <source>
        <dbReference type="Proteomes" id="UP000236649"/>
    </source>
</evidence>
<accession>A0AAN1JLE0</accession>
<dbReference type="AlphaFoldDB" id="A0AAN1JLE0"/>
<dbReference type="EMBL" id="CP026108">
    <property type="protein sequence ID" value="AUT75453.1"/>
    <property type="molecule type" value="Genomic_DNA"/>
</dbReference>
<dbReference type="Gene3D" id="1.20.120.20">
    <property type="entry name" value="Apolipoprotein"/>
    <property type="match status" value="1"/>
</dbReference>
<dbReference type="KEGG" id="phs:C2L64_44495"/>
<sequence>MEMDMAASIDGTLFKEIMAEMREHTHKRLTNLPAAGESEEENHLGDYVPSQRLHEGYSRLRSVPLTVSNDDQLDDAIQQIKATGNSGARTAANNSQSGITNALNTYRGDRDDDEFRSKMESISNRAQDDFRKAIDATYDKAQQVAQSLSPSQQNAVISLLVNLESALQAIWNNIFSLIKDAVRDIGKYIQGAPSNIDDLFAKIAAYIKSVF</sequence>
<name>A0AAN1JLE0_9BURK</name>
<reference evidence="1 2" key="1">
    <citation type="submission" date="2018-01" db="EMBL/GenBank/DDBJ databases">
        <title>Species boundaries and ecological features among Paraburkholderia terrae DSMZ17804T, P. hospita DSMZ17164T and P. caribensis DSMZ13236T.</title>
        <authorList>
            <person name="Pratama A.A."/>
        </authorList>
    </citation>
    <scope>NUCLEOTIDE SEQUENCE [LARGE SCALE GENOMIC DNA]</scope>
    <source>
        <strain evidence="1 2">DSM 17164</strain>
    </source>
</reference>
<evidence type="ECO:0000313" key="1">
    <source>
        <dbReference type="EMBL" id="AUT75453.1"/>
    </source>
</evidence>
<dbReference type="Proteomes" id="UP000236649">
    <property type="component" value="Chromosome 4"/>
</dbReference>